<evidence type="ECO:0000256" key="10">
    <source>
        <dbReference type="SAM" id="MobiDB-lite"/>
    </source>
</evidence>
<feature type="domain" description="Flagellar M-ring C-terminal" evidence="13">
    <location>
        <begin position="254"/>
        <end position="400"/>
    </location>
</feature>
<evidence type="ECO:0000259" key="13">
    <source>
        <dbReference type="Pfam" id="PF08345"/>
    </source>
</evidence>
<evidence type="ECO:0000256" key="4">
    <source>
        <dbReference type="ARBA" id="ARBA00022475"/>
    </source>
</evidence>
<dbReference type="RefSeq" id="WP_184948026.1">
    <property type="nucleotide sequence ID" value="NZ_BAAAWZ010000005.1"/>
</dbReference>
<dbReference type="PANTHER" id="PTHR30046">
    <property type="entry name" value="FLAGELLAR M-RING PROTEIN"/>
    <property type="match status" value="1"/>
</dbReference>
<gene>
    <name evidence="14" type="ORF">FHS22_006604</name>
</gene>
<keyword evidence="4" id="KW-1003">Cell membrane</keyword>
<feature type="domain" description="Flagellar M-ring N-terminal" evidence="12">
    <location>
        <begin position="46"/>
        <end position="221"/>
    </location>
</feature>
<evidence type="ECO:0000256" key="8">
    <source>
        <dbReference type="ARBA" id="ARBA00023143"/>
    </source>
</evidence>
<evidence type="ECO:0000256" key="3">
    <source>
        <dbReference type="ARBA" id="ARBA00007971"/>
    </source>
</evidence>
<evidence type="ECO:0000256" key="11">
    <source>
        <dbReference type="SAM" id="Phobius"/>
    </source>
</evidence>
<dbReference type="PIRSF" id="PIRSF004862">
    <property type="entry name" value="FliF"/>
    <property type="match status" value="1"/>
</dbReference>
<evidence type="ECO:0000256" key="7">
    <source>
        <dbReference type="ARBA" id="ARBA00023136"/>
    </source>
</evidence>
<evidence type="ECO:0000313" key="15">
    <source>
        <dbReference type="Proteomes" id="UP000562352"/>
    </source>
</evidence>
<evidence type="ECO:0000256" key="9">
    <source>
        <dbReference type="PIRNR" id="PIRNR004862"/>
    </source>
</evidence>
<dbReference type="NCBIfam" id="TIGR00206">
    <property type="entry name" value="fliF"/>
    <property type="match status" value="1"/>
</dbReference>
<feature type="transmembrane region" description="Helical" evidence="11">
    <location>
        <begin position="427"/>
        <end position="446"/>
    </location>
</feature>
<dbReference type="Gene3D" id="3.30.300.30">
    <property type="match status" value="1"/>
</dbReference>
<feature type="region of interest" description="Disordered" evidence="10">
    <location>
        <begin position="278"/>
        <end position="331"/>
    </location>
</feature>
<keyword evidence="14" id="KW-0966">Cell projection</keyword>
<keyword evidence="14" id="KW-0969">Cilium</keyword>
<dbReference type="InterPro" id="IPR013556">
    <property type="entry name" value="Flag_M-ring_C"/>
</dbReference>
<dbReference type="AlphaFoldDB" id="A0A841D9K3"/>
<name>A0A841D9K3_PLAVE</name>
<dbReference type="PRINTS" id="PR01009">
    <property type="entry name" value="FLGMRINGFLIF"/>
</dbReference>
<dbReference type="GO" id="GO:0005886">
    <property type="term" value="C:plasma membrane"/>
    <property type="evidence" value="ECO:0007669"/>
    <property type="project" value="UniProtKB-SubCell"/>
</dbReference>
<dbReference type="EMBL" id="JACHJJ010000031">
    <property type="protein sequence ID" value="MBB5967302.1"/>
    <property type="molecule type" value="Genomic_DNA"/>
</dbReference>
<protein>
    <recommendedName>
        <fullName evidence="9">Flagellar M-ring protein</fullName>
    </recommendedName>
</protein>
<keyword evidence="7 11" id="KW-0472">Membrane</keyword>
<accession>A0A841D9K3</accession>
<comment type="caution">
    <text evidence="14">The sequence shown here is derived from an EMBL/GenBank/DDBJ whole genome shotgun (WGS) entry which is preliminary data.</text>
</comment>
<reference evidence="14 15" key="1">
    <citation type="submission" date="2020-08" db="EMBL/GenBank/DDBJ databases">
        <title>Genomic Encyclopedia of Type Strains, Phase III (KMG-III): the genomes of soil and plant-associated and newly described type strains.</title>
        <authorList>
            <person name="Whitman W."/>
        </authorList>
    </citation>
    <scope>NUCLEOTIDE SEQUENCE [LARGE SCALE GENOMIC DNA]</scope>
    <source>
        <strain evidence="14 15">CECT 3303</strain>
    </source>
</reference>
<feature type="compositionally biased region" description="Basic and acidic residues" evidence="10">
    <location>
        <begin position="503"/>
        <end position="514"/>
    </location>
</feature>
<feature type="region of interest" description="Disordered" evidence="10">
    <location>
        <begin position="487"/>
        <end position="522"/>
    </location>
</feature>
<sequence length="538" mass="56700">MQERALAALRKARSTFGSFSTGQKAVTISMVLALAVGGFFFSQWASQPSYATLYSNLSGADGNAIVEKLTADGVPYQLTDGGSTIQVPQAQVYDLRLKMSGEGLPSQADGGGYSLLDKQGITTSDFMQHVGYQRALEGELAKTIKSIEGVTSASVHLAIPQKDVFTDDAAKPTASVLVSTQADKPMTHSQVKAVVNLVGSSIEGMNPADVTLADSTGKVLSAGGEQALGASGDEREQQTQAFEQRMSGSIQQMLTQVLGPGKAVVKVTADLDYDQTETKSQRYVNDPNLPPLSSTTKEESYSGGGTPTGGVLGPDNIQVPSTQAGNDYKSTTETRDNAVGLVTETRKTAPGKVRKLDVAVMVDGQAAVGMDVAEIQRIVTSAAGVDAQRGDTIAVAALPFDNSASEKAAAELAATQQAEQDARTMELVKIGGAAAIIALLFAVGLLRGRRKRRSALSKKEQAKLAELQAELERVKVEAAKAAIEAAEREALPAGTGEQPAEPDADKREELREEISGMVSRQPEEVAQVLRSWLADRRS</sequence>
<organism evidence="14 15">
    <name type="scientific">Planomonospora venezuelensis</name>
    <dbReference type="NCBI Taxonomy" id="1999"/>
    <lineage>
        <taxon>Bacteria</taxon>
        <taxon>Bacillati</taxon>
        <taxon>Actinomycetota</taxon>
        <taxon>Actinomycetes</taxon>
        <taxon>Streptosporangiales</taxon>
        <taxon>Streptosporangiaceae</taxon>
        <taxon>Planomonospora</taxon>
    </lineage>
</organism>
<dbReference type="InterPro" id="IPR000067">
    <property type="entry name" value="FlgMring_FliF"/>
</dbReference>
<evidence type="ECO:0000313" key="14">
    <source>
        <dbReference type="EMBL" id="MBB5967302.1"/>
    </source>
</evidence>
<dbReference type="PANTHER" id="PTHR30046:SF0">
    <property type="entry name" value="FLAGELLAR M-RING PROTEIN"/>
    <property type="match status" value="1"/>
</dbReference>
<feature type="compositionally biased region" description="Gly residues" evidence="10">
    <location>
        <begin position="302"/>
        <end position="312"/>
    </location>
</feature>
<dbReference type="Pfam" id="PF08345">
    <property type="entry name" value="YscJ_FliF_C"/>
    <property type="match status" value="1"/>
</dbReference>
<dbReference type="Pfam" id="PF01514">
    <property type="entry name" value="YscJ_FliF"/>
    <property type="match status" value="1"/>
</dbReference>
<evidence type="ECO:0000256" key="1">
    <source>
        <dbReference type="ARBA" id="ARBA00004117"/>
    </source>
</evidence>
<keyword evidence="6 11" id="KW-1133">Transmembrane helix</keyword>
<evidence type="ECO:0000259" key="12">
    <source>
        <dbReference type="Pfam" id="PF01514"/>
    </source>
</evidence>
<dbReference type="InterPro" id="IPR045851">
    <property type="entry name" value="AMP-bd_C_sf"/>
</dbReference>
<comment type="subcellular location">
    <subcellularLocation>
        <location evidence="1 9">Bacterial flagellum basal body</location>
    </subcellularLocation>
    <subcellularLocation>
        <location evidence="2">Cell membrane</location>
        <topology evidence="2">Multi-pass membrane protein</topology>
    </subcellularLocation>
</comment>
<evidence type="ECO:0000256" key="6">
    <source>
        <dbReference type="ARBA" id="ARBA00022989"/>
    </source>
</evidence>
<dbReference type="InterPro" id="IPR043427">
    <property type="entry name" value="YscJ/FliF"/>
</dbReference>
<dbReference type="GO" id="GO:0071973">
    <property type="term" value="P:bacterial-type flagellum-dependent cell motility"/>
    <property type="evidence" value="ECO:0007669"/>
    <property type="project" value="InterPro"/>
</dbReference>
<dbReference type="GO" id="GO:0009431">
    <property type="term" value="C:bacterial-type flagellum basal body, MS ring"/>
    <property type="evidence" value="ECO:0007669"/>
    <property type="project" value="InterPro"/>
</dbReference>
<evidence type="ECO:0000256" key="2">
    <source>
        <dbReference type="ARBA" id="ARBA00004651"/>
    </source>
</evidence>
<evidence type="ECO:0000256" key="5">
    <source>
        <dbReference type="ARBA" id="ARBA00022692"/>
    </source>
</evidence>
<dbReference type="GO" id="GO:0003774">
    <property type="term" value="F:cytoskeletal motor activity"/>
    <property type="evidence" value="ECO:0007669"/>
    <property type="project" value="InterPro"/>
</dbReference>
<keyword evidence="14" id="KW-0282">Flagellum</keyword>
<feature type="compositionally biased region" description="Polar residues" evidence="10">
    <location>
        <begin position="318"/>
        <end position="329"/>
    </location>
</feature>
<comment type="similarity">
    <text evidence="3 9">Belongs to the FliF family.</text>
</comment>
<keyword evidence="8 9" id="KW-0975">Bacterial flagellum</keyword>
<keyword evidence="15" id="KW-1185">Reference proteome</keyword>
<comment type="function">
    <text evidence="9">The M ring may be actively involved in energy transduction.</text>
</comment>
<dbReference type="Proteomes" id="UP000562352">
    <property type="component" value="Unassembled WGS sequence"/>
</dbReference>
<keyword evidence="5 11" id="KW-0812">Transmembrane</keyword>
<proteinExistence type="inferred from homology"/>
<dbReference type="InterPro" id="IPR006182">
    <property type="entry name" value="FliF_N_dom"/>
</dbReference>